<evidence type="ECO:0000259" key="2">
    <source>
        <dbReference type="Pfam" id="PF23771"/>
    </source>
</evidence>
<dbReference type="InterPro" id="IPR055592">
    <property type="entry name" value="DUF7168"/>
</dbReference>
<sequence>MVDKGKIAARIRALLAKTTENGCTEDEAVSAAAKAAEMLSRYNLTLDEVQVRESSFRRHREIYNDPVGERLWKVASAIADLTGCRYWKSPRGSSRETIDFFGFDHEVDVARYLLEICRNAMLRSQAQVNRRYGLLREGARRRKVNPFLDGMADRLAQRIRALKTAEPTGKGLVVLKGQLIDEALADAGIGIKQARARPSRKAEDTYVDGVRAGDEVALNPGVRGDQSIKLIR</sequence>
<evidence type="ECO:0000313" key="4">
    <source>
        <dbReference type="Proteomes" id="UP001229244"/>
    </source>
</evidence>
<dbReference type="Pfam" id="PF23771">
    <property type="entry name" value="DUF7168"/>
    <property type="match status" value="1"/>
</dbReference>
<proteinExistence type="predicted"/>
<organism evidence="3 4">
    <name type="scientific">Amorphus orientalis</name>
    <dbReference type="NCBI Taxonomy" id="649198"/>
    <lineage>
        <taxon>Bacteria</taxon>
        <taxon>Pseudomonadati</taxon>
        <taxon>Pseudomonadota</taxon>
        <taxon>Alphaproteobacteria</taxon>
        <taxon>Hyphomicrobiales</taxon>
        <taxon>Amorphaceae</taxon>
        <taxon>Amorphus</taxon>
    </lineage>
</organism>
<dbReference type="EMBL" id="JAUSUL010000008">
    <property type="protein sequence ID" value="MDQ0317751.1"/>
    <property type="molecule type" value="Genomic_DNA"/>
</dbReference>
<evidence type="ECO:0000259" key="1">
    <source>
        <dbReference type="Pfam" id="PF10979"/>
    </source>
</evidence>
<protein>
    <recommendedName>
        <fullName evidence="5">DUF2786 domain-containing protein</fullName>
    </recommendedName>
</protein>
<feature type="domain" description="DUF7168" evidence="2">
    <location>
        <begin position="72"/>
        <end position="186"/>
    </location>
</feature>
<gene>
    <name evidence="3" type="ORF">J2S73_004238</name>
</gene>
<comment type="caution">
    <text evidence="3">The sequence shown here is derived from an EMBL/GenBank/DDBJ whole genome shotgun (WGS) entry which is preliminary data.</text>
</comment>
<evidence type="ECO:0008006" key="5">
    <source>
        <dbReference type="Google" id="ProtNLM"/>
    </source>
</evidence>
<dbReference type="InterPro" id="IPR024498">
    <property type="entry name" value="DUF2786"/>
</dbReference>
<dbReference type="RefSeq" id="WP_306887678.1">
    <property type="nucleotide sequence ID" value="NZ_JAUSUL010000008.1"/>
</dbReference>
<evidence type="ECO:0000313" key="3">
    <source>
        <dbReference type="EMBL" id="MDQ0317751.1"/>
    </source>
</evidence>
<accession>A0AAE3VUB7</accession>
<dbReference type="Pfam" id="PF10979">
    <property type="entry name" value="DUF2786"/>
    <property type="match status" value="1"/>
</dbReference>
<name>A0AAE3VUB7_9HYPH</name>
<reference evidence="3" key="1">
    <citation type="submission" date="2023-07" db="EMBL/GenBank/DDBJ databases">
        <title>Genomic Encyclopedia of Type Strains, Phase IV (KMG-IV): sequencing the most valuable type-strain genomes for metagenomic binning, comparative biology and taxonomic classification.</title>
        <authorList>
            <person name="Goeker M."/>
        </authorList>
    </citation>
    <scope>NUCLEOTIDE SEQUENCE</scope>
    <source>
        <strain evidence="3">DSM 21202</strain>
    </source>
</reference>
<dbReference type="AlphaFoldDB" id="A0AAE3VUB7"/>
<dbReference type="Proteomes" id="UP001229244">
    <property type="component" value="Unassembled WGS sequence"/>
</dbReference>
<feature type="domain" description="DUF2786" evidence="1">
    <location>
        <begin position="6"/>
        <end position="45"/>
    </location>
</feature>
<keyword evidence="4" id="KW-1185">Reference proteome</keyword>